<dbReference type="InterPro" id="IPR023361">
    <property type="entry name" value="DUF1285_beta_roll_sf"/>
</dbReference>
<dbReference type="EMBL" id="FNAP01000013">
    <property type="protein sequence ID" value="SDE81808.1"/>
    <property type="molecule type" value="Genomic_DNA"/>
</dbReference>
<dbReference type="Pfam" id="PF06938">
    <property type="entry name" value="DUF1285_N"/>
    <property type="match status" value="1"/>
</dbReference>
<sequence length="211" mass="23309">MGLNASGTGHRHDSVADRTSGEADADQGLPPVLRRLEVLQTPGIGGRPRHFCGDLGLSIDRDGAWHYQGSPIGRKEMVCLFASVLHRADDGTYWMVTPAEVGRVEVADVPFMAVELFVDCCQGGACISFRTNCDEVVTLDEDHPLRVEHDPETGESVPYITVRDGLDARLSRSVYYDLVGRGVEETHDGERRFGVWSRDRFFSLGTLDDED</sequence>
<dbReference type="InterPro" id="IPR048342">
    <property type="entry name" value="DUF1285_C"/>
</dbReference>
<dbReference type="OrthoDB" id="3078366at2"/>
<dbReference type="Pfam" id="PF21028">
    <property type="entry name" value="DUF1285_C"/>
    <property type="match status" value="1"/>
</dbReference>
<reference evidence="4 5" key="1">
    <citation type="submission" date="2016-10" db="EMBL/GenBank/DDBJ databases">
        <authorList>
            <person name="de Groot N.N."/>
        </authorList>
    </citation>
    <scope>NUCLEOTIDE SEQUENCE [LARGE SCALE GENOMIC DNA]</scope>
    <source>
        <strain evidence="4 5">ATCC 700224</strain>
    </source>
</reference>
<dbReference type="Gene3D" id="3.10.540.10">
    <property type="entry name" value="duf1285 like domain"/>
    <property type="match status" value="1"/>
</dbReference>
<evidence type="ECO:0000313" key="4">
    <source>
        <dbReference type="EMBL" id="SDE81808.1"/>
    </source>
</evidence>
<evidence type="ECO:0008006" key="6">
    <source>
        <dbReference type="Google" id="ProtNLM"/>
    </source>
</evidence>
<dbReference type="STRING" id="69960.SAMN05421720_11332"/>
<protein>
    <recommendedName>
        <fullName evidence="6">DUF1285 domain-containing protein</fullName>
    </recommendedName>
</protein>
<feature type="domain" description="DUF1285" evidence="2">
    <location>
        <begin position="50"/>
        <end position="109"/>
    </location>
</feature>
<organism evidence="4 5">
    <name type="scientific">Rhodospira trueperi</name>
    <dbReference type="NCBI Taxonomy" id="69960"/>
    <lineage>
        <taxon>Bacteria</taxon>
        <taxon>Pseudomonadati</taxon>
        <taxon>Pseudomonadota</taxon>
        <taxon>Alphaproteobacteria</taxon>
        <taxon>Rhodospirillales</taxon>
        <taxon>Rhodospirillaceae</taxon>
        <taxon>Rhodospira</taxon>
    </lineage>
</organism>
<proteinExistence type="predicted"/>
<feature type="region of interest" description="Disordered" evidence="1">
    <location>
        <begin position="1"/>
        <end position="27"/>
    </location>
</feature>
<feature type="compositionally biased region" description="Basic and acidic residues" evidence="1">
    <location>
        <begin position="10"/>
        <end position="21"/>
    </location>
</feature>
<dbReference type="AlphaFoldDB" id="A0A1G7G0Z6"/>
<dbReference type="RefSeq" id="WP_092787522.1">
    <property type="nucleotide sequence ID" value="NZ_FNAP01000013.1"/>
</dbReference>
<gene>
    <name evidence="4" type="ORF">SAMN05421720_11332</name>
</gene>
<accession>A0A1G7G0Z6</accession>
<evidence type="ECO:0000259" key="3">
    <source>
        <dbReference type="Pfam" id="PF21028"/>
    </source>
</evidence>
<evidence type="ECO:0000256" key="1">
    <source>
        <dbReference type="SAM" id="MobiDB-lite"/>
    </source>
</evidence>
<dbReference type="Gene3D" id="2.30.270.10">
    <property type="entry name" value="duf1285 protein"/>
    <property type="match status" value="1"/>
</dbReference>
<evidence type="ECO:0000259" key="2">
    <source>
        <dbReference type="Pfam" id="PF06938"/>
    </source>
</evidence>
<dbReference type="InterPro" id="IPR048341">
    <property type="entry name" value="DUF1285_N"/>
</dbReference>
<name>A0A1G7G0Z6_9PROT</name>
<feature type="domain" description="DUF1285" evidence="3">
    <location>
        <begin position="110"/>
        <end position="204"/>
    </location>
</feature>
<keyword evidence="5" id="KW-1185">Reference proteome</keyword>
<evidence type="ECO:0000313" key="5">
    <source>
        <dbReference type="Proteomes" id="UP000199412"/>
    </source>
</evidence>
<dbReference type="Proteomes" id="UP000199412">
    <property type="component" value="Unassembled WGS sequence"/>
</dbReference>